<comment type="catalytic activity">
    <reaction evidence="7">
        <text>diphosphate + H2O = 2 phosphate + H(+)</text>
        <dbReference type="Rhea" id="RHEA:24576"/>
        <dbReference type="ChEBI" id="CHEBI:15377"/>
        <dbReference type="ChEBI" id="CHEBI:15378"/>
        <dbReference type="ChEBI" id="CHEBI:33019"/>
        <dbReference type="ChEBI" id="CHEBI:43474"/>
        <dbReference type="EC" id="3.6.1.1"/>
    </reaction>
</comment>
<sequence>MSNHNIYVTGHKHPDSDSICSAIAFANLLNKTGSTAIACRQGPLNEETKFILRRFHLDNPLLMTDARARLADINLDTPTTIRYDETVHHAWHLMLRTQNRSLYVLDENENLCGICSTSDLSRYRIHEDTDLRDLMATATLDNIARTIGGKVALRPKEFSTNGEVHIVTLDDLKIVESFIVGSIIIMSEGHEKQLNLIRLGVKCLVLTCGEHAADDVKELAMEYGCAIVETADRTMHTATVITESYSVSQIMTTNLICFKNTEYVEDVATKMNASRVRSYPVLDENGKVVGGVSRYHTRNYKKLRIALVDHSATNQTMKHIDKADIVAIIDHHHIGDIQTDHPVEYRNHRCGCTSTIVYGLYCEKNIVPDPTMAGLMMSAILSDTLNFKSATTTLEDINVAKKLAELAGIDDIDAYAREMLGASVALKDSTPHEILNRDLKNYDIGKYKISIGQTNYSHTEEVQKLLPAFKENMEKEQKDRHLDLLLMLFTDVMGNGSYFVFYGPMSYVLSEMIETQIDEHSGYDPNIISRKQQLLPKLSAIIKEL</sequence>
<evidence type="ECO:0000256" key="2">
    <source>
        <dbReference type="ARBA" id="ARBA00012146"/>
    </source>
</evidence>
<accession>A0A412PIV0</accession>
<gene>
    <name evidence="10" type="ORF">DWX20_03230</name>
</gene>
<dbReference type="SUPFAM" id="SSF75138">
    <property type="entry name" value="HprK N-terminal domain-like"/>
    <property type="match status" value="1"/>
</dbReference>
<evidence type="ECO:0000256" key="7">
    <source>
        <dbReference type="ARBA" id="ARBA00047820"/>
    </source>
</evidence>
<dbReference type="GO" id="GO:0005737">
    <property type="term" value="C:cytoplasm"/>
    <property type="evidence" value="ECO:0007669"/>
    <property type="project" value="InterPro"/>
</dbReference>
<dbReference type="EC" id="3.6.1.1" evidence="2"/>
<keyword evidence="5" id="KW-0464">Manganese</keyword>
<dbReference type="PROSITE" id="PS51371">
    <property type="entry name" value="CBS"/>
    <property type="match status" value="2"/>
</dbReference>
<dbReference type="GO" id="GO:0046872">
    <property type="term" value="F:metal ion binding"/>
    <property type="evidence" value="ECO:0007669"/>
    <property type="project" value="UniProtKB-KW"/>
</dbReference>
<keyword evidence="8" id="KW-0129">CBS domain</keyword>
<dbReference type="Pfam" id="PF02833">
    <property type="entry name" value="DHHA2"/>
    <property type="match status" value="1"/>
</dbReference>
<protein>
    <recommendedName>
        <fullName evidence="2">inorganic diphosphatase</fullName>
        <ecNumber evidence="2">3.6.1.1</ecNumber>
    </recommendedName>
    <alternativeName>
        <fullName evidence="6">Pyrophosphate phospho-hydrolase</fullName>
    </alternativeName>
</protein>
<evidence type="ECO:0000256" key="8">
    <source>
        <dbReference type="PROSITE-ProRule" id="PRU00703"/>
    </source>
</evidence>
<dbReference type="InterPro" id="IPR010766">
    <property type="entry name" value="DRTGG"/>
</dbReference>
<dbReference type="AlphaFoldDB" id="A0A412PIV0"/>
<dbReference type="InterPro" id="IPR028979">
    <property type="entry name" value="Ser_kin/Pase_Hpr-like_N_sf"/>
</dbReference>
<dbReference type="InterPro" id="IPR038763">
    <property type="entry name" value="DHH_sf"/>
</dbReference>
<evidence type="ECO:0000256" key="6">
    <source>
        <dbReference type="ARBA" id="ARBA00032535"/>
    </source>
</evidence>
<dbReference type="EMBL" id="QRWX01000001">
    <property type="protein sequence ID" value="RGT58072.1"/>
    <property type="molecule type" value="Genomic_DNA"/>
</dbReference>
<feature type="domain" description="CBS" evidence="9">
    <location>
        <begin position="251"/>
        <end position="307"/>
    </location>
</feature>
<keyword evidence="3" id="KW-0479">Metal-binding</keyword>
<dbReference type="GO" id="GO:0004427">
    <property type="term" value="F:inorganic diphosphate phosphatase activity"/>
    <property type="evidence" value="ECO:0007669"/>
    <property type="project" value="UniProtKB-EC"/>
</dbReference>
<name>A0A412PIV0_9FIRM</name>
<dbReference type="RefSeq" id="WP_118764458.1">
    <property type="nucleotide sequence ID" value="NZ_CABJCF010000001.1"/>
</dbReference>
<dbReference type="Gene3D" id="3.90.1640.10">
    <property type="entry name" value="inorganic pyrophosphatase (n-terminal core)"/>
    <property type="match status" value="2"/>
</dbReference>
<evidence type="ECO:0000256" key="4">
    <source>
        <dbReference type="ARBA" id="ARBA00022801"/>
    </source>
</evidence>
<dbReference type="Gene3D" id="3.10.310.20">
    <property type="entry name" value="DHHA2 domain"/>
    <property type="match status" value="1"/>
</dbReference>
<reference evidence="10 11" key="1">
    <citation type="submission" date="2018-08" db="EMBL/GenBank/DDBJ databases">
        <title>A genome reference for cultivated species of the human gut microbiota.</title>
        <authorList>
            <person name="Zou Y."/>
            <person name="Xue W."/>
            <person name="Luo G."/>
        </authorList>
    </citation>
    <scope>NUCLEOTIDE SEQUENCE [LARGE SCALE GENOMIC DNA]</scope>
    <source>
        <strain evidence="10 11">AF18-46</strain>
    </source>
</reference>
<comment type="cofactor">
    <cofactor evidence="1">
        <name>Mn(2+)</name>
        <dbReference type="ChEBI" id="CHEBI:29035"/>
    </cofactor>
</comment>
<dbReference type="SUPFAM" id="SSF64182">
    <property type="entry name" value="DHH phosphoesterases"/>
    <property type="match status" value="1"/>
</dbReference>
<dbReference type="InterPro" id="IPR001667">
    <property type="entry name" value="DDH_dom"/>
</dbReference>
<dbReference type="InterPro" id="IPR046342">
    <property type="entry name" value="CBS_dom_sf"/>
</dbReference>
<dbReference type="InterPro" id="IPR038222">
    <property type="entry name" value="DHHA2_dom_sf"/>
</dbReference>
<dbReference type="Pfam" id="PF07085">
    <property type="entry name" value="DRTGG"/>
    <property type="match status" value="1"/>
</dbReference>
<dbReference type="Pfam" id="PF01368">
    <property type="entry name" value="DHH"/>
    <property type="match status" value="1"/>
</dbReference>
<evidence type="ECO:0000259" key="9">
    <source>
        <dbReference type="PROSITE" id="PS51371"/>
    </source>
</evidence>
<dbReference type="SMART" id="SM00116">
    <property type="entry name" value="CBS"/>
    <property type="match status" value="2"/>
</dbReference>
<evidence type="ECO:0000313" key="11">
    <source>
        <dbReference type="Proteomes" id="UP000284731"/>
    </source>
</evidence>
<dbReference type="Gene3D" id="3.40.1390.20">
    <property type="entry name" value="HprK N-terminal domain-like"/>
    <property type="match status" value="1"/>
</dbReference>
<comment type="caution">
    <text evidence="10">The sequence shown here is derived from an EMBL/GenBank/DDBJ whole genome shotgun (WGS) entry which is preliminary data.</text>
</comment>
<evidence type="ECO:0000256" key="1">
    <source>
        <dbReference type="ARBA" id="ARBA00001936"/>
    </source>
</evidence>
<evidence type="ECO:0000313" key="10">
    <source>
        <dbReference type="EMBL" id="RGT58072.1"/>
    </source>
</evidence>
<dbReference type="NCBIfam" id="NF011443">
    <property type="entry name" value="PRK14869.1-5"/>
    <property type="match status" value="1"/>
</dbReference>
<organism evidence="10 11">
    <name type="scientific">Solobacterium moorei</name>
    <dbReference type="NCBI Taxonomy" id="102148"/>
    <lineage>
        <taxon>Bacteria</taxon>
        <taxon>Bacillati</taxon>
        <taxon>Bacillota</taxon>
        <taxon>Erysipelotrichia</taxon>
        <taxon>Erysipelotrichales</taxon>
        <taxon>Erysipelotrichaceae</taxon>
        <taxon>Solobacterium</taxon>
    </lineage>
</organism>
<evidence type="ECO:0000256" key="3">
    <source>
        <dbReference type="ARBA" id="ARBA00022723"/>
    </source>
</evidence>
<evidence type="ECO:0000256" key="5">
    <source>
        <dbReference type="ARBA" id="ARBA00023211"/>
    </source>
</evidence>
<feature type="domain" description="CBS" evidence="9">
    <location>
        <begin position="73"/>
        <end position="131"/>
    </location>
</feature>
<dbReference type="SUPFAM" id="SSF54631">
    <property type="entry name" value="CBS-domain pair"/>
    <property type="match status" value="1"/>
</dbReference>
<dbReference type="Proteomes" id="UP000284731">
    <property type="component" value="Unassembled WGS sequence"/>
</dbReference>
<dbReference type="PANTHER" id="PTHR12112">
    <property type="entry name" value="BNIP - RELATED"/>
    <property type="match status" value="1"/>
</dbReference>
<dbReference type="PANTHER" id="PTHR12112:SF22">
    <property type="entry name" value="MANGANESE-DEPENDENT INORGANIC PYROPHOSPHATASE-RELATED"/>
    <property type="match status" value="1"/>
</dbReference>
<proteinExistence type="predicted"/>
<dbReference type="InterPro" id="IPR000644">
    <property type="entry name" value="CBS_dom"/>
</dbReference>
<dbReference type="Pfam" id="PF00571">
    <property type="entry name" value="CBS"/>
    <property type="match status" value="2"/>
</dbReference>
<dbReference type="InterPro" id="IPR004097">
    <property type="entry name" value="DHHA2"/>
</dbReference>
<dbReference type="SMART" id="SM01131">
    <property type="entry name" value="DHHA2"/>
    <property type="match status" value="1"/>
</dbReference>
<keyword evidence="4" id="KW-0378">Hydrolase</keyword>